<dbReference type="Proteomes" id="UP001159363">
    <property type="component" value="Chromosome 5"/>
</dbReference>
<keyword evidence="2" id="KW-1185">Reference proteome</keyword>
<gene>
    <name evidence="1" type="ORF">PR048_018493</name>
</gene>
<dbReference type="EMBL" id="JARBHB010000006">
    <property type="protein sequence ID" value="KAJ8882005.1"/>
    <property type="molecule type" value="Genomic_DNA"/>
</dbReference>
<evidence type="ECO:0000313" key="2">
    <source>
        <dbReference type="Proteomes" id="UP001159363"/>
    </source>
</evidence>
<sequence>MCPPLRDVGGCYRFEQLQHQQIGSLTFLFITRLFRGMTYSYVPNAVAYLTGAELSFQKQLQCSIFSRIVRRSFARDNRAERCRWSVGFLRSFPVPPPPPFHSDATPYSPRFTLTGSRDLDVKSRRNLLTHSLLEVKGKILPVREASRRFGVPRRAFRRYRSDVKSKLGCKPTPSAEQELSSYISFYVMHCFSLMFSDTVVIMGYTTNVSKGKMKFWNRNPEVAKRRAQRLNPISAEKIKKAIATDYFEKLRETLLDNN</sequence>
<evidence type="ECO:0008006" key="3">
    <source>
        <dbReference type="Google" id="ProtNLM"/>
    </source>
</evidence>
<evidence type="ECO:0000313" key="1">
    <source>
        <dbReference type="EMBL" id="KAJ8882005.1"/>
    </source>
</evidence>
<organism evidence="1 2">
    <name type="scientific">Dryococelus australis</name>
    <dbReference type="NCBI Taxonomy" id="614101"/>
    <lineage>
        <taxon>Eukaryota</taxon>
        <taxon>Metazoa</taxon>
        <taxon>Ecdysozoa</taxon>
        <taxon>Arthropoda</taxon>
        <taxon>Hexapoda</taxon>
        <taxon>Insecta</taxon>
        <taxon>Pterygota</taxon>
        <taxon>Neoptera</taxon>
        <taxon>Polyneoptera</taxon>
        <taxon>Phasmatodea</taxon>
        <taxon>Verophasmatodea</taxon>
        <taxon>Anareolatae</taxon>
        <taxon>Phasmatidae</taxon>
        <taxon>Eurycanthinae</taxon>
        <taxon>Dryococelus</taxon>
    </lineage>
</organism>
<reference evidence="1 2" key="1">
    <citation type="submission" date="2023-02" db="EMBL/GenBank/DDBJ databases">
        <title>LHISI_Scaffold_Assembly.</title>
        <authorList>
            <person name="Stuart O.P."/>
            <person name="Cleave R."/>
            <person name="Magrath M.J.L."/>
            <person name="Mikheyev A.S."/>
        </authorList>
    </citation>
    <scope>NUCLEOTIDE SEQUENCE [LARGE SCALE GENOMIC DNA]</scope>
    <source>
        <strain evidence="1">Daus_M_001</strain>
        <tissue evidence="1">Leg muscle</tissue>
    </source>
</reference>
<protein>
    <recommendedName>
        <fullName evidence="3">HTH psq-type domain-containing protein</fullName>
    </recommendedName>
</protein>
<accession>A0ABQ9HCJ9</accession>
<name>A0ABQ9HCJ9_9NEOP</name>
<comment type="caution">
    <text evidence="1">The sequence shown here is derived from an EMBL/GenBank/DDBJ whole genome shotgun (WGS) entry which is preliminary data.</text>
</comment>
<proteinExistence type="predicted"/>